<reference evidence="3 4" key="1">
    <citation type="submission" date="2017-07" db="EMBL/GenBank/DDBJ databases">
        <title>Whole genome sequence of Azospirillum brasilense 2A1, a potential biofertilizer strain.</title>
        <authorList>
            <person name="Fontana C.A."/>
            <person name="Toffoli L.M."/>
            <person name="Salazar S.M."/>
            <person name="Puglisi E."/>
            <person name="Pedraza R."/>
            <person name="Bassi D."/>
            <person name="Cocconcelli P.S."/>
        </authorList>
    </citation>
    <scope>NUCLEOTIDE SEQUENCE [LARGE SCALE GENOMIC DNA]</scope>
    <source>
        <strain evidence="3 4">2A1</strain>
        <plasmid evidence="3">unnamed</plasmid>
    </source>
</reference>
<keyword evidence="3" id="KW-0614">Plasmid</keyword>
<dbReference type="Gene3D" id="1.10.3730.20">
    <property type="match status" value="1"/>
</dbReference>
<dbReference type="AlphaFoldDB" id="A0A235HB53"/>
<sequence length="301" mass="31428">MHQNHPPPLARGIALIVVSMLLFTLSDVFAKQLAQSVHAIEIAWLRCLGAVLLLAPVVAARPAVLRSAKPRLQILRGLCLLVSTTLLIAAFRTLGLAEATMLVFISPFFLTALSALVFGDRVSRAHWAAVAIGLAGVAVVVRPGFGTLSPAVALPILSSLGWAAGMICTRRIGGSDSSVTTLVWSVAVGFAAASLAVPFVFSPLDGAQAIVAAGMAATWTGAHFLIVLAYRSYPAWQLAPFSYAQVVWAVILGYAAFAELPDAMAFAGSALILAGGLLAAVHPRRFRSAGLDARASRLPNT</sequence>
<evidence type="ECO:0000256" key="1">
    <source>
        <dbReference type="SAM" id="Phobius"/>
    </source>
</evidence>
<protein>
    <recommendedName>
        <fullName evidence="2">EamA domain-containing protein</fullName>
    </recommendedName>
</protein>
<evidence type="ECO:0000259" key="2">
    <source>
        <dbReference type="Pfam" id="PF00892"/>
    </source>
</evidence>
<dbReference type="EMBL" id="NOWT01000022">
    <property type="protein sequence ID" value="OYD82435.1"/>
    <property type="molecule type" value="Genomic_DNA"/>
</dbReference>
<keyword evidence="1" id="KW-1133">Transmembrane helix</keyword>
<dbReference type="GO" id="GO:0016020">
    <property type="term" value="C:membrane"/>
    <property type="evidence" value="ECO:0007669"/>
    <property type="project" value="InterPro"/>
</dbReference>
<accession>A0A235HB53</accession>
<dbReference type="SUPFAM" id="SSF103481">
    <property type="entry name" value="Multidrug resistance efflux transporter EmrE"/>
    <property type="match status" value="2"/>
</dbReference>
<dbReference type="RefSeq" id="WP_094305429.1">
    <property type="nucleotide sequence ID" value="NZ_NOWT01000022.1"/>
</dbReference>
<dbReference type="InterPro" id="IPR000620">
    <property type="entry name" value="EamA_dom"/>
</dbReference>
<dbReference type="Pfam" id="PF00892">
    <property type="entry name" value="EamA"/>
    <property type="match status" value="1"/>
</dbReference>
<feature type="transmembrane region" description="Helical" evidence="1">
    <location>
        <begin position="12"/>
        <end position="30"/>
    </location>
</feature>
<geneLocation type="plasmid" evidence="3">
    <name>unnamed</name>
</geneLocation>
<feature type="transmembrane region" description="Helical" evidence="1">
    <location>
        <begin position="99"/>
        <end position="118"/>
    </location>
</feature>
<proteinExistence type="predicted"/>
<dbReference type="PANTHER" id="PTHR22911:SF103">
    <property type="entry name" value="BLR2811 PROTEIN"/>
    <property type="match status" value="1"/>
</dbReference>
<name>A0A235HB53_AZOBR</name>
<evidence type="ECO:0000313" key="4">
    <source>
        <dbReference type="Proteomes" id="UP000215367"/>
    </source>
</evidence>
<dbReference type="InterPro" id="IPR037185">
    <property type="entry name" value="EmrE-like"/>
</dbReference>
<keyword evidence="1" id="KW-0472">Membrane</keyword>
<feature type="transmembrane region" description="Helical" evidence="1">
    <location>
        <begin position="42"/>
        <end position="62"/>
    </location>
</feature>
<evidence type="ECO:0000313" key="3">
    <source>
        <dbReference type="EMBL" id="OYD82435.1"/>
    </source>
</evidence>
<feature type="transmembrane region" description="Helical" evidence="1">
    <location>
        <begin position="125"/>
        <end position="145"/>
    </location>
</feature>
<feature type="transmembrane region" description="Helical" evidence="1">
    <location>
        <begin position="181"/>
        <end position="201"/>
    </location>
</feature>
<feature type="transmembrane region" description="Helical" evidence="1">
    <location>
        <begin position="74"/>
        <end position="93"/>
    </location>
</feature>
<comment type="caution">
    <text evidence="3">The sequence shown here is derived from an EMBL/GenBank/DDBJ whole genome shotgun (WGS) entry which is preliminary data.</text>
</comment>
<dbReference type="Proteomes" id="UP000215367">
    <property type="component" value="Unassembled WGS sequence"/>
</dbReference>
<keyword evidence="1" id="KW-0812">Transmembrane</keyword>
<feature type="transmembrane region" description="Helical" evidence="1">
    <location>
        <begin position="151"/>
        <end position="169"/>
    </location>
</feature>
<feature type="transmembrane region" description="Helical" evidence="1">
    <location>
        <begin position="263"/>
        <end position="281"/>
    </location>
</feature>
<feature type="transmembrane region" description="Helical" evidence="1">
    <location>
        <begin position="207"/>
        <end position="229"/>
    </location>
</feature>
<feature type="domain" description="EamA" evidence="2">
    <location>
        <begin position="11"/>
        <end position="141"/>
    </location>
</feature>
<organism evidence="3 4">
    <name type="scientific">Azospirillum brasilense</name>
    <dbReference type="NCBI Taxonomy" id="192"/>
    <lineage>
        <taxon>Bacteria</taxon>
        <taxon>Pseudomonadati</taxon>
        <taxon>Pseudomonadota</taxon>
        <taxon>Alphaproteobacteria</taxon>
        <taxon>Rhodospirillales</taxon>
        <taxon>Azospirillaceae</taxon>
        <taxon>Azospirillum</taxon>
    </lineage>
</organism>
<gene>
    <name evidence="3" type="ORF">CHT98_21060</name>
</gene>
<feature type="transmembrane region" description="Helical" evidence="1">
    <location>
        <begin position="241"/>
        <end position="257"/>
    </location>
</feature>
<dbReference type="PANTHER" id="PTHR22911">
    <property type="entry name" value="ACYL-MALONYL CONDENSING ENZYME-RELATED"/>
    <property type="match status" value="1"/>
</dbReference>